<feature type="coiled-coil region" evidence="1">
    <location>
        <begin position="2"/>
        <end position="36"/>
    </location>
</feature>
<protein>
    <submittedName>
        <fullName evidence="2">Uncharacterized protein</fullName>
    </submittedName>
</protein>
<reference evidence="2" key="1">
    <citation type="submission" date="2021-01" db="EMBL/GenBank/DDBJ databases">
        <authorList>
            <consortium name="Genoscope - CEA"/>
            <person name="William W."/>
        </authorList>
    </citation>
    <scope>NUCLEOTIDE SEQUENCE</scope>
</reference>
<sequence>MRQSLLKLREEMDEYIQQLEEKTMNIKMNKVNYMEEINYRMDTLNYYPPDNLTNKSYLKILNSRLVPCLNPSAKKIFECNDDHDIEEQTNQVLTSYQYLKLRPQYGLAYSIGDRLPQPMKKICQKFEEQPAEIENQTQVLCVCYKELYGESNLAQWQIITGQKENLNFNMKQANDEITNYRSTSGDGSVPWEPNSAYSSIIHD</sequence>
<comment type="caution">
    <text evidence="2">The sequence shown here is derived from an EMBL/GenBank/DDBJ whole genome shotgun (WGS) entry which is preliminary data.</text>
</comment>
<dbReference type="EMBL" id="CAJJDM010000084">
    <property type="protein sequence ID" value="CAD8088586.1"/>
    <property type="molecule type" value="Genomic_DNA"/>
</dbReference>
<accession>A0A8S1NE34</accession>
<evidence type="ECO:0000313" key="3">
    <source>
        <dbReference type="Proteomes" id="UP000688137"/>
    </source>
</evidence>
<evidence type="ECO:0000256" key="1">
    <source>
        <dbReference type="SAM" id="Coils"/>
    </source>
</evidence>
<organism evidence="2 3">
    <name type="scientific">Paramecium primaurelia</name>
    <dbReference type="NCBI Taxonomy" id="5886"/>
    <lineage>
        <taxon>Eukaryota</taxon>
        <taxon>Sar</taxon>
        <taxon>Alveolata</taxon>
        <taxon>Ciliophora</taxon>
        <taxon>Intramacronucleata</taxon>
        <taxon>Oligohymenophorea</taxon>
        <taxon>Peniculida</taxon>
        <taxon>Parameciidae</taxon>
        <taxon>Paramecium</taxon>
    </lineage>
</organism>
<dbReference type="AlphaFoldDB" id="A0A8S1NE34"/>
<evidence type="ECO:0000313" key="2">
    <source>
        <dbReference type="EMBL" id="CAD8088586.1"/>
    </source>
</evidence>
<dbReference type="Proteomes" id="UP000688137">
    <property type="component" value="Unassembled WGS sequence"/>
</dbReference>
<gene>
    <name evidence="2" type="ORF">PPRIM_AZ9-3.1.T0810189</name>
</gene>
<dbReference type="OMA" id="ESNLAQW"/>
<name>A0A8S1NE34_PARPR</name>
<proteinExistence type="predicted"/>
<keyword evidence="3" id="KW-1185">Reference proteome</keyword>
<keyword evidence="1" id="KW-0175">Coiled coil</keyword>